<dbReference type="GO" id="GO:0001561">
    <property type="term" value="P:fatty acid alpha-oxidation"/>
    <property type="evidence" value="ECO:0007669"/>
    <property type="project" value="TreeGrafter"/>
</dbReference>
<name>A0A2G8JFU7_STIJA</name>
<dbReference type="EMBL" id="MRZV01002132">
    <property type="protein sequence ID" value="PIK34579.1"/>
    <property type="molecule type" value="Genomic_DNA"/>
</dbReference>
<reference evidence="5 6" key="1">
    <citation type="journal article" date="2017" name="PLoS Biol.">
        <title>The sea cucumber genome provides insights into morphological evolution and visceral regeneration.</title>
        <authorList>
            <person name="Zhang X."/>
            <person name="Sun L."/>
            <person name="Yuan J."/>
            <person name="Sun Y."/>
            <person name="Gao Y."/>
            <person name="Zhang L."/>
            <person name="Li S."/>
            <person name="Dai H."/>
            <person name="Hamel J.F."/>
            <person name="Liu C."/>
            <person name="Yu Y."/>
            <person name="Liu S."/>
            <person name="Lin W."/>
            <person name="Guo K."/>
            <person name="Jin S."/>
            <person name="Xu P."/>
            <person name="Storey K.B."/>
            <person name="Huan P."/>
            <person name="Zhang T."/>
            <person name="Zhou Y."/>
            <person name="Zhang J."/>
            <person name="Lin C."/>
            <person name="Li X."/>
            <person name="Xing L."/>
            <person name="Huo D."/>
            <person name="Sun M."/>
            <person name="Wang L."/>
            <person name="Mercier A."/>
            <person name="Li F."/>
            <person name="Yang H."/>
            <person name="Xiang J."/>
        </authorList>
    </citation>
    <scope>NUCLEOTIDE SEQUENCE [LARGE SCALE GENOMIC DNA]</scope>
    <source>
        <strain evidence="5">Shaxun</strain>
        <tissue evidence="5">Muscle</tissue>
    </source>
</reference>
<dbReference type="InterPro" id="IPR012133">
    <property type="entry name" value="Alpha-hydoxy_acid_DH_FMN"/>
</dbReference>
<dbReference type="PANTHER" id="PTHR10578">
    <property type="entry name" value="S -2-HYDROXY-ACID OXIDASE-RELATED"/>
    <property type="match status" value="1"/>
</dbReference>
<feature type="domain" description="FMN hydroxy acid dehydrogenase" evidence="4">
    <location>
        <begin position="1"/>
        <end position="232"/>
    </location>
</feature>
<dbReference type="Pfam" id="PF01070">
    <property type="entry name" value="FMN_dh"/>
    <property type="match status" value="1"/>
</dbReference>
<dbReference type="PANTHER" id="PTHR10578:SF149">
    <property type="entry name" value="2-HYDROXYACID OXIDASE 2"/>
    <property type="match status" value="1"/>
</dbReference>
<dbReference type="AlphaFoldDB" id="A0A2G8JFU7"/>
<evidence type="ECO:0000313" key="5">
    <source>
        <dbReference type="EMBL" id="PIK34579.1"/>
    </source>
</evidence>
<comment type="caution">
    <text evidence="5">The sequence shown here is derived from an EMBL/GenBank/DDBJ whole genome shotgun (WGS) entry which is preliminary data.</text>
</comment>
<evidence type="ECO:0000256" key="1">
    <source>
        <dbReference type="ARBA" id="ARBA00001917"/>
    </source>
</evidence>
<dbReference type="CDD" id="cd02809">
    <property type="entry name" value="alpha_hydroxyacid_oxid_FMN"/>
    <property type="match status" value="1"/>
</dbReference>
<protein>
    <submittedName>
        <fullName evidence="5">Putative hydroxyacid oxidase 2</fullName>
    </submittedName>
</protein>
<keyword evidence="2" id="KW-0560">Oxidoreductase</keyword>
<dbReference type="STRING" id="307972.A0A2G8JFU7"/>
<dbReference type="InterPro" id="IPR037396">
    <property type="entry name" value="FMN_HAD"/>
</dbReference>
<dbReference type="GO" id="GO:0005782">
    <property type="term" value="C:peroxisomal matrix"/>
    <property type="evidence" value="ECO:0007669"/>
    <property type="project" value="TreeGrafter"/>
</dbReference>
<comment type="similarity">
    <text evidence="3">Belongs to the FMN-dependent alpha-hydroxy acid dehydrogenase family.</text>
</comment>
<comment type="cofactor">
    <cofactor evidence="1">
        <name>FMN</name>
        <dbReference type="ChEBI" id="CHEBI:58210"/>
    </cofactor>
</comment>
<evidence type="ECO:0000259" key="4">
    <source>
        <dbReference type="PROSITE" id="PS51349"/>
    </source>
</evidence>
<dbReference type="Proteomes" id="UP000230750">
    <property type="component" value="Unassembled WGS sequence"/>
</dbReference>
<dbReference type="InterPro" id="IPR000262">
    <property type="entry name" value="FMN-dep_DH"/>
</dbReference>
<accession>A0A2G8JFU7</accession>
<dbReference type="InterPro" id="IPR013785">
    <property type="entry name" value="Aldolase_TIM"/>
</dbReference>
<evidence type="ECO:0000256" key="2">
    <source>
        <dbReference type="ARBA" id="ARBA00023002"/>
    </source>
</evidence>
<evidence type="ECO:0000256" key="3">
    <source>
        <dbReference type="ARBA" id="ARBA00024042"/>
    </source>
</evidence>
<dbReference type="SUPFAM" id="SSF51395">
    <property type="entry name" value="FMN-linked oxidoreductases"/>
    <property type="match status" value="1"/>
</dbReference>
<organism evidence="5 6">
    <name type="scientific">Stichopus japonicus</name>
    <name type="common">Sea cucumber</name>
    <dbReference type="NCBI Taxonomy" id="307972"/>
    <lineage>
        <taxon>Eukaryota</taxon>
        <taxon>Metazoa</taxon>
        <taxon>Echinodermata</taxon>
        <taxon>Eleutherozoa</taxon>
        <taxon>Echinozoa</taxon>
        <taxon>Holothuroidea</taxon>
        <taxon>Aspidochirotacea</taxon>
        <taxon>Aspidochirotida</taxon>
        <taxon>Stichopodidae</taxon>
        <taxon>Apostichopus</taxon>
    </lineage>
</organism>
<sequence length="232" mass="25338">MSSFETIASSAPSAVLWMQLYPYADRRHTLNFIRRAERSGFQALVVTVDSPQIGIFARSIRSGYEAQDQFDSVLPNGDIKFTDFLSVRKFAQFGGCSEETEKAKASGDKYLFQYLKQQISSAAADWNYIAWMKSQTKLPIILKGILTAESAREAVAVGVHGIIVSAHGGRQLDGVQAPIEALPEIVDAVRGSKVEVYMDGGVRSGRDVFKALAIGAKAVFIGRPIIWGLAMT</sequence>
<dbReference type="PROSITE" id="PS51349">
    <property type="entry name" value="FMN_HYDROXY_ACID_DH_2"/>
    <property type="match status" value="1"/>
</dbReference>
<dbReference type="GO" id="GO:0003973">
    <property type="term" value="F:(S)-2-hydroxy-acid oxidase activity"/>
    <property type="evidence" value="ECO:0007669"/>
    <property type="project" value="TreeGrafter"/>
</dbReference>
<dbReference type="Gene3D" id="3.20.20.70">
    <property type="entry name" value="Aldolase class I"/>
    <property type="match status" value="1"/>
</dbReference>
<keyword evidence="6" id="KW-1185">Reference proteome</keyword>
<evidence type="ECO:0000313" key="6">
    <source>
        <dbReference type="Proteomes" id="UP000230750"/>
    </source>
</evidence>
<proteinExistence type="inferred from homology"/>
<gene>
    <name evidence="5" type="ORF">BSL78_28594</name>
</gene>
<dbReference type="GO" id="GO:0010181">
    <property type="term" value="F:FMN binding"/>
    <property type="evidence" value="ECO:0007669"/>
    <property type="project" value="InterPro"/>
</dbReference>
<dbReference type="OrthoDB" id="1925334at2759"/>